<accession>A0A3S1DE69</accession>
<name>A0A3S1DE69_9BACL</name>
<gene>
    <name evidence="1" type="ORF">EJP77_04995</name>
</gene>
<proteinExistence type="predicted"/>
<protein>
    <submittedName>
        <fullName evidence="1">Uncharacterized protein</fullName>
    </submittedName>
</protein>
<dbReference type="AlphaFoldDB" id="A0A3S1DE69"/>
<reference evidence="1 2" key="1">
    <citation type="submission" date="2018-12" db="EMBL/GenBank/DDBJ databases">
        <authorList>
            <person name="Sun L."/>
            <person name="Chen Z."/>
        </authorList>
    </citation>
    <scope>NUCLEOTIDE SEQUENCE [LARGE SCALE GENOMIC DNA]</scope>
    <source>
        <strain evidence="1 2">3-5-3</strain>
    </source>
</reference>
<dbReference type="RefSeq" id="WP_127198036.1">
    <property type="nucleotide sequence ID" value="NZ_RZNX01000001.1"/>
</dbReference>
<keyword evidence="2" id="KW-1185">Reference proteome</keyword>
<comment type="caution">
    <text evidence="1">The sequence shown here is derived from an EMBL/GenBank/DDBJ whole genome shotgun (WGS) entry which is preliminary data.</text>
</comment>
<dbReference type="Proteomes" id="UP000272464">
    <property type="component" value="Unassembled WGS sequence"/>
</dbReference>
<dbReference type="OrthoDB" id="1679953at2"/>
<dbReference type="EMBL" id="RZNX01000001">
    <property type="protein sequence ID" value="RUT36343.1"/>
    <property type="molecule type" value="Genomic_DNA"/>
</dbReference>
<organism evidence="1 2">
    <name type="scientific">Paenibacillus zeisoli</name>
    <dbReference type="NCBI Taxonomy" id="2496267"/>
    <lineage>
        <taxon>Bacteria</taxon>
        <taxon>Bacillati</taxon>
        <taxon>Bacillota</taxon>
        <taxon>Bacilli</taxon>
        <taxon>Bacillales</taxon>
        <taxon>Paenibacillaceae</taxon>
        <taxon>Paenibacillus</taxon>
    </lineage>
</organism>
<evidence type="ECO:0000313" key="1">
    <source>
        <dbReference type="EMBL" id="RUT36343.1"/>
    </source>
</evidence>
<sequence>MRTAIRKQIENSISELAGRIYDMDADISLPLPLCIIRQGEETAEYPWNGYRCYFEVILYGSGFAKVDQLSEQIIEALHEKVLVFDTGNSLTCRYTGNPGGDMVNVGRTGASRTLRFAAMKQLAYEKPDQEPFWLAGLQEWTQETAGDEWTVYTGWWPTGYIRPCILWRLSGSELVMTNTSVLDVDNRLSVHVIGRSPEEEQSMVNTLIEAIGRQVKLPLDASHQHHYLVKECATNLEADRIASGQISVVLRMKTSKKVEAKPLMNNIHYSEEPKY</sequence>
<evidence type="ECO:0000313" key="2">
    <source>
        <dbReference type="Proteomes" id="UP000272464"/>
    </source>
</evidence>